<accession>A0A3R7P5R5</accession>
<sequence length="375" mass="41988">MSQALDRSPLPNCPHSEAVMDAARPKRPPSVTPPLSSISAETARKHRNVRRLLANVQREEGKVKSMQARLNTLLKERSRREEELQTAIGSLPTSHAIADLKMRLRAARENIQNSAKKINDADVYFALAAANAKGNGCGEARRRREYMGLKRAIHTLQGEVSNLKLQLHEISSNVKRNDVSRNFSYSNEKAKNDGECLNASSEIDKLKREKRMWEGRVREAAAAWKMAKSREARVTRILESLKKRMANLPPPSVGSTRTIKVVKKFNPVTENAAADSFIPPLESGSLLAVSLSRRPQEASASETCPRDQDNDCLCWAPLRGFSGQAKKVSFLSMGDGRGNTESREEKLKRQVEELEVKYARMKRRVSKMREGNDSS</sequence>
<name>A0A3R7P5R5_9TRYP</name>
<keyword evidence="1" id="KW-0175">Coiled coil</keyword>
<keyword evidence="4" id="KW-1185">Reference proteome</keyword>
<dbReference type="Proteomes" id="UP000284403">
    <property type="component" value="Unassembled WGS sequence"/>
</dbReference>
<feature type="coiled-coil region" evidence="1">
    <location>
        <begin position="49"/>
        <end position="117"/>
    </location>
</feature>
<evidence type="ECO:0000256" key="1">
    <source>
        <dbReference type="SAM" id="Coils"/>
    </source>
</evidence>
<gene>
    <name evidence="3" type="ORF">Tco025E_06289</name>
</gene>
<evidence type="ECO:0000313" key="4">
    <source>
        <dbReference type="Proteomes" id="UP000284403"/>
    </source>
</evidence>
<evidence type="ECO:0000313" key="3">
    <source>
        <dbReference type="EMBL" id="RNF13194.1"/>
    </source>
</evidence>
<dbReference type="AlphaFoldDB" id="A0A3R7P5R5"/>
<organism evidence="3 4">
    <name type="scientific">Trypanosoma conorhini</name>
    <dbReference type="NCBI Taxonomy" id="83891"/>
    <lineage>
        <taxon>Eukaryota</taxon>
        <taxon>Discoba</taxon>
        <taxon>Euglenozoa</taxon>
        <taxon>Kinetoplastea</taxon>
        <taxon>Metakinetoplastina</taxon>
        <taxon>Trypanosomatida</taxon>
        <taxon>Trypanosomatidae</taxon>
        <taxon>Trypanosoma</taxon>
    </lineage>
</organism>
<protein>
    <submittedName>
        <fullName evidence="3">Uncharacterized protein</fullName>
    </submittedName>
</protein>
<proteinExistence type="predicted"/>
<feature type="coiled-coil region" evidence="1">
    <location>
        <begin position="337"/>
        <end position="371"/>
    </location>
</feature>
<feature type="region of interest" description="Disordered" evidence="2">
    <location>
        <begin position="1"/>
        <end position="46"/>
    </location>
</feature>
<dbReference type="EMBL" id="MKKU01000418">
    <property type="protein sequence ID" value="RNF13194.1"/>
    <property type="molecule type" value="Genomic_DNA"/>
</dbReference>
<dbReference type="GeneID" id="40319900"/>
<dbReference type="OrthoDB" id="247200at2759"/>
<comment type="caution">
    <text evidence="3">The sequence shown here is derived from an EMBL/GenBank/DDBJ whole genome shotgun (WGS) entry which is preliminary data.</text>
</comment>
<feature type="coiled-coil region" evidence="1">
    <location>
        <begin position="196"/>
        <end position="223"/>
    </location>
</feature>
<evidence type="ECO:0000256" key="2">
    <source>
        <dbReference type="SAM" id="MobiDB-lite"/>
    </source>
</evidence>
<dbReference type="RefSeq" id="XP_029226724.1">
    <property type="nucleotide sequence ID" value="XM_029373169.1"/>
</dbReference>
<reference evidence="3 4" key="1">
    <citation type="journal article" date="2018" name="BMC Genomics">
        <title>Genomic comparison of Trypanosoma conorhini and Trypanosoma rangeli to Trypanosoma cruzi strains of high and low virulence.</title>
        <authorList>
            <person name="Bradwell K.R."/>
            <person name="Koparde V.N."/>
            <person name="Matveyev A.V."/>
            <person name="Serrano M.G."/>
            <person name="Alves J.M."/>
            <person name="Parikh H."/>
            <person name="Huang B."/>
            <person name="Lee V."/>
            <person name="Espinosa-Alvarez O."/>
            <person name="Ortiz P.A."/>
            <person name="Costa-Martins A.G."/>
            <person name="Teixeira M.M."/>
            <person name="Buck G.A."/>
        </authorList>
    </citation>
    <scope>NUCLEOTIDE SEQUENCE [LARGE SCALE GENOMIC DNA]</scope>
    <source>
        <strain evidence="3 4">025E</strain>
    </source>
</reference>